<evidence type="ECO:0000313" key="7">
    <source>
        <dbReference type="EMBL" id="GAA4068365.1"/>
    </source>
</evidence>
<dbReference type="EMBL" id="BAABCT010000002">
    <property type="protein sequence ID" value="GAA4068365.1"/>
    <property type="molecule type" value="Genomic_DNA"/>
</dbReference>
<feature type="transmembrane region" description="Helical" evidence="5">
    <location>
        <begin position="361"/>
        <end position="378"/>
    </location>
</feature>
<keyword evidence="8" id="KW-1185">Reference proteome</keyword>
<accession>A0ABP7VJ41</accession>
<reference evidence="8" key="1">
    <citation type="journal article" date="2019" name="Int. J. Syst. Evol. Microbiol.">
        <title>The Global Catalogue of Microorganisms (GCM) 10K type strain sequencing project: providing services to taxonomists for standard genome sequencing and annotation.</title>
        <authorList>
            <consortium name="The Broad Institute Genomics Platform"/>
            <consortium name="The Broad Institute Genome Sequencing Center for Infectious Disease"/>
            <person name="Wu L."/>
            <person name="Ma J."/>
        </authorList>
    </citation>
    <scope>NUCLEOTIDE SEQUENCE [LARGE SCALE GENOMIC DNA]</scope>
    <source>
        <strain evidence="8">JCM 17069</strain>
    </source>
</reference>
<organism evidence="7 8">
    <name type="scientific">Flavobacterium cheonanense</name>
    <dbReference type="NCBI Taxonomy" id="706183"/>
    <lineage>
        <taxon>Bacteria</taxon>
        <taxon>Pseudomonadati</taxon>
        <taxon>Bacteroidota</taxon>
        <taxon>Flavobacteriia</taxon>
        <taxon>Flavobacteriales</taxon>
        <taxon>Flavobacteriaceae</taxon>
        <taxon>Flavobacterium</taxon>
    </lineage>
</organism>
<dbReference type="Proteomes" id="UP001500367">
    <property type="component" value="Unassembled WGS sequence"/>
</dbReference>
<protein>
    <recommendedName>
        <fullName evidence="6">O-antigen ligase-related domain-containing protein</fullName>
    </recommendedName>
</protein>
<evidence type="ECO:0000256" key="1">
    <source>
        <dbReference type="ARBA" id="ARBA00004141"/>
    </source>
</evidence>
<dbReference type="RefSeq" id="WP_344815830.1">
    <property type="nucleotide sequence ID" value="NZ_BAABCT010000002.1"/>
</dbReference>
<dbReference type="InterPro" id="IPR007016">
    <property type="entry name" value="O-antigen_ligase-rel_domated"/>
</dbReference>
<evidence type="ECO:0000256" key="3">
    <source>
        <dbReference type="ARBA" id="ARBA00022989"/>
    </source>
</evidence>
<feature type="transmembrane region" description="Helical" evidence="5">
    <location>
        <begin position="84"/>
        <end position="101"/>
    </location>
</feature>
<feature type="transmembrane region" description="Helical" evidence="5">
    <location>
        <begin position="113"/>
        <end position="132"/>
    </location>
</feature>
<feature type="transmembrane region" description="Helical" evidence="5">
    <location>
        <begin position="12"/>
        <end position="43"/>
    </location>
</feature>
<sequence>MKINSTKFYSGLFVIVILLQLYLPSFKLNLIIQLFLLALFFYYEKVKVNIQFYKIISPLFLLFFIGFIGAIINNFGMFNIIKDISHFLKPIIGLLIGYLFYKKIDNLKTFTKTIVLVGFISAIIHFIIVFGFSKTNTVAEIREYGRDNYLELFSFFFLSFYKKLTNDNLFDNKLNYRIVFWVLLLSCILYLSRTMMVLAILLLLSINGYTKITMKGLKAMGIFLLAIIGFYIFLHSIKIDRGKPGLEAFLFKVKIAPEEIFKTRIDRENHKELWDHWRGYEAKRAFDLMTEYPSSFVFGTGYGSLVNLKFEAPLTGENKGMKFISELHNGFAYVFYKTGIIGLIIYLSFLISLYKVIYKNSNYATAFISSIGILYFFTTLTITGIYNSRDIIIFILGALLFFKDKINASTKPALSSH</sequence>
<evidence type="ECO:0000256" key="5">
    <source>
        <dbReference type="SAM" id="Phobius"/>
    </source>
</evidence>
<evidence type="ECO:0000259" key="6">
    <source>
        <dbReference type="Pfam" id="PF04932"/>
    </source>
</evidence>
<feature type="transmembrane region" description="Helical" evidence="5">
    <location>
        <begin position="178"/>
        <end position="204"/>
    </location>
</feature>
<dbReference type="PANTHER" id="PTHR37422">
    <property type="entry name" value="TEICHURONIC ACID BIOSYNTHESIS PROTEIN TUAE"/>
    <property type="match status" value="1"/>
</dbReference>
<name>A0ABP7VJ41_9FLAO</name>
<evidence type="ECO:0000313" key="8">
    <source>
        <dbReference type="Proteomes" id="UP001500367"/>
    </source>
</evidence>
<keyword evidence="2 5" id="KW-0812">Transmembrane</keyword>
<evidence type="ECO:0000256" key="2">
    <source>
        <dbReference type="ARBA" id="ARBA00022692"/>
    </source>
</evidence>
<comment type="subcellular location">
    <subcellularLocation>
        <location evidence="1">Membrane</location>
        <topology evidence="1">Multi-pass membrane protein</topology>
    </subcellularLocation>
</comment>
<feature type="transmembrane region" description="Helical" evidence="5">
    <location>
        <begin position="331"/>
        <end position="354"/>
    </location>
</feature>
<gene>
    <name evidence="7" type="ORF">GCM10022389_11930</name>
</gene>
<keyword evidence="4 5" id="KW-0472">Membrane</keyword>
<feature type="transmembrane region" description="Helical" evidence="5">
    <location>
        <begin position="216"/>
        <end position="234"/>
    </location>
</feature>
<comment type="caution">
    <text evidence="7">The sequence shown here is derived from an EMBL/GenBank/DDBJ whole genome shotgun (WGS) entry which is preliminary data.</text>
</comment>
<dbReference type="InterPro" id="IPR051533">
    <property type="entry name" value="WaaL-like"/>
</dbReference>
<evidence type="ECO:0000256" key="4">
    <source>
        <dbReference type="ARBA" id="ARBA00023136"/>
    </source>
</evidence>
<dbReference type="PANTHER" id="PTHR37422:SF13">
    <property type="entry name" value="LIPOPOLYSACCHARIDE BIOSYNTHESIS PROTEIN PA4999-RELATED"/>
    <property type="match status" value="1"/>
</dbReference>
<feature type="transmembrane region" description="Helical" evidence="5">
    <location>
        <begin position="55"/>
        <end position="72"/>
    </location>
</feature>
<keyword evidence="3 5" id="KW-1133">Transmembrane helix</keyword>
<proteinExistence type="predicted"/>
<dbReference type="Pfam" id="PF04932">
    <property type="entry name" value="Wzy_C"/>
    <property type="match status" value="1"/>
</dbReference>
<feature type="domain" description="O-antigen ligase-related" evidence="6">
    <location>
        <begin position="179"/>
        <end position="347"/>
    </location>
</feature>